<proteinExistence type="inferred from homology"/>
<dbReference type="EMBL" id="QXGF01000923">
    <property type="protein sequence ID" value="KAE8934282.1"/>
    <property type="molecule type" value="Genomic_DNA"/>
</dbReference>
<evidence type="ECO:0000313" key="24">
    <source>
        <dbReference type="Proteomes" id="UP000460718"/>
    </source>
</evidence>
<dbReference type="EMBL" id="QXGE01000744">
    <property type="protein sequence ID" value="KAE9304605.1"/>
    <property type="molecule type" value="Genomic_DNA"/>
</dbReference>
<dbReference type="Proteomes" id="UP000486351">
    <property type="component" value="Unassembled WGS sequence"/>
</dbReference>
<dbReference type="Proteomes" id="UP000440367">
    <property type="component" value="Unassembled WGS sequence"/>
</dbReference>
<dbReference type="GO" id="GO:0003777">
    <property type="term" value="F:microtubule motor activity"/>
    <property type="evidence" value="ECO:0007669"/>
    <property type="project" value="InterPro"/>
</dbReference>
<dbReference type="EMBL" id="QXFX01001069">
    <property type="protein sequence ID" value="KAE9097408.1"/>
    <property type="molecule type" value="Genomic_DNA"/>
</dbReference>
<dbReference type="PRINTS" id="PR00380">
    <property type="entry name" value="KINESINHEAVY"/>
</dbReference>
<evidence type="ECO:0000313" key="12">
    <source>
        <dbReference type="EMBL" id="KAE9097408.1"/>
    </source>
</evidence>
<dbReference type="Proteomes" id="UP000429523">
    <property type="component" value="Unassembled WGS sequence"/>
</dbReference>
<evidence type="ECO:0000313" key="16">
    <source>
        <dbReference type="EMBL" id="KAE9219271.1"/>
    </source>
</evidence>
<dbReference type="FunFam" id="3.40.850.10:FF:000080">
    <property type="entry name" value="Kinesin-like protein"/>
    <property type="match status" value="1"/>
</dbReference>
<evidence type="ECO:0000313" key="14">
    <source>
        <dbReference type="EMBL" id="KAE9204171.1"/>
    </source>
</evidence>
<dbReference type="GO" id="GO:0051231">
    <property type="term" value="P:spindle elongation"/>
    <property type="evidence" value="ECO:0007669"/>
    <property type="project" value="TreeGrafter"/>
</dbReference>
<evidence type="ECO:0000313" key="19">
    <source>
        <dbReference type="Proteomes" id="UP000429523"/>
    </source>
</evidence>
<dbReference type="InterPro" id="IPR001752">
    <property type="entry name" value="Kinesin_motor_dom"/>
</dbReference>
<evidence type="ECO:0000313" key="25">
    <source>
        <dbReference type="Proteomes" id="UP000476176"/>
    </source>
</evidence>
<dbReference type="PANTHER" id="PTHR47969">
    <property type="entry name" value="CHROMOSOME-ASSOCIATED KINESIN KIF4A-RELATED"/>
    <property type="match status" value="1"/>
</dbReference>
<dbReference type="SUPFAM" id="SSF52540">
    <property type="entry name" value="P-loop containing nucleoside triphosphate hydrolases"/>
    <property type="match status" value="1"/>
</dbReference>
<evidence type="ECO:0000313" key="20">
    <source>
        <dbReference type="Proteomes" id="UP000433483"/>
    </source>
</evidence>
<feature type="region of interest" description="Disordered" evidence="8">
    <location>
        <begin position="583"/>
        <end position="650"/>
    </location>
</feature>
<evidence type="ECO:0000313" key="18">
    <source>
        <dbReference type="EMBL" id="KAE9329168.1"/>
    </source>
</evidence>
<evidence type="ECO:0000313" key="26">
    <source>
        <dbReference type="Proteomes" id="UP000486351"/>
    </source>
</evidence>
<dbReference type="PROSITE" id="PS00411">
    <property type="entry name" value="KINESIN_MOTOR_1"/>
    <property type="match status" value="1"/>
</dbReference>
<evidence type="ECO:0000313" key="21">
    <source>
        <dbReference type="Proteomes" id="UP000437068"/>
    </source>
</evidence>
<keyword evidence="2" id="KW-0963">Cytoplasm</keyword>
<evidence type="ECO:0000256" key="3">
    <source>
        <dbReference type="ARBA" id="ARBA00022741"/>
    </source>
</evidence>
<keyword evidence="5" id="KW-0175">Coiled coil</keyword>
<name>A0A6A3ELD9_9STRA</name>
<dbReference type="GO" id="GO:0008017">
    <property type="term" value="F:microtubule binding"/>
    <property type="evidence" value="ECO:0007669"/>
    <property type="project" value="InterPro"/>
</dbReference>
<dbReference type="EMBL" id="QXGD01000951">
    <property type="protein sequence ID" value="KAE9219271.1"/>
    <property type="molecule type" value="Genomic_DNA"/>
</dbReference>
<dbReference type="AlphaFoldDB" id="A0A6A3ELD9"/>
<dbReference type="InterPro" id="IPR027417">
    <property type="entry name" value="P-loop_NTPase"/>
</dbReference>
<dbReference type="Proteomes" id="UP000476176">
    <property type="component" value="Unassembled WGS sequence"/>
</dbReference>
<feature type="region of interest" description="Disordered" evidence="8">
    <location>
        <begin position="1"/>
        <end position="77"/>
    </location>
</feature>
<evidence type="ECO:0000256" key="8">
    <source>
        <dbReference type="SAM" id="MobiDB-lite"/>
    </source>
</evidence>
<evidence type="ECO:0000313" key="10">
    <source>
        <dbReference type="EMBL" id="KAE8934282.1"/>
    </source>
</evidence>
<feature type="binding site" evidence="6">
    <location>
        <begin position="177"/>
        <end position="184"/>
    </location>
    <ligand>
        <name>ATP</name>
        <dbReference type="ChEBI" id="CHEBI:30616"/>
    </ligand>
</feature>
<feature type="region of interest" description="Disordered" evidence="8">
    <location>
        <begin position="496"/>
        <end position="551"/>
    </location>
</feature>
<dbReference type="Proteomes" id="UP000433483">
    <property type="component" value="Unassembled WGS sequence"/>
</dbReference>
<evidence type="ECO:0000313" key="27">
    <source>
        <dbReference type="Proteomes" id="UP000488956"/>
    </source>
</evidence>
<dbReference type="EMBL" id="QXGC01001090">
    <property type="protein sequence ID" value="KAE9211571.1"/>
    <property type="molecule type" value="Genomic_DNA"/>
</dbReference>
<keyword evidence="20" id="KW-1185">Reference proteome</keyword>
<dbReference type="Proteomes" id="UP000437068">
    <property type="component" value="Unassembled WGS sequence"/>
</dbReference>
<dbReference type="Proteomes" id="UP000440732">
    <property type="component" value="Unassembled WGS sequence"/>
</dbReference>
<comment type="subcellular location">
    <subcellularLocation>
        <location evidence="1">Cytoplasm</location>
    </subcellularLocation>
</comment>
<dbReference type="EMBL" id="QXGB01000793">
    <property type="protein sequence ID" value="KAE9204171.1"/>
    <property type="molecule type" value="Genomic_DNA"/>
</dbReference>
<evidence type="ECO:0000259" key="9">
    <source>
        <dbReference type="PROSITE" id="PS50067"/>
    </source>
</evidence>
<feature type="compositionally biased region" description="Basic and acidic residues" evidence="8">
    <location>
        <begin position="62"/>
        <end position="72"/>
    </location>
</feature>
<evidence type="ECO:0000256" key="5">
    <source>
        <dbReference type="ARBA" id="ARBA00023054"/>
    </source>
</evidence>
<keyword evidence="3 6" id="KW-0547">Nucleotide-binding</keyword>
<gene>
    <name evidence="17" type="ORF">PF001_g12986</name>
    <name evidence="16" type="ORF">PF002_g16239</name>
    <name evidence="15" type="ORF">PF004_g15887</name>
    <name evidence="14" type="ORF">PF005_g13895</name>
    <name evidence="13" type="ORF">PF006_g15502</name>
    <name evidence="18" type="ORF">PF008_g16001</name>
    <name evidence="10" type="ORF">PF009_g15741</name>
    <name evidence="12" type="ORF">PF010_g15976</name>
    <name evidence="11" type="ORF">PF011_g15461</name>
</gene>
<dbReference type="GO" id="GO:0005737">
    <property type="term" value="C:cytoplasm"/>
    <property type="evidence" value="ECO:0007669"/>
    <property type="project" value="UniProtKB-SubCell"/>
</dbReference>
<reference evidence="19 20" key="1">
    <citation type="submission" date="2018-08" db="EMBL/GenBank/DDBJ databases">
        <title>Genomic investigation of the strawberry pathogen Phytophthora fragariae indicates pathogenicity is determined by transcriptional variation in three key races.</title>
        <authorList>
            <person name="Adams T.M."/>
            <person name="Armitage A.D."/>
            <person name="Sobczyk M.K."/>
            <person name="Bates H.J."/>
            <person name="Dunwell J.M."/>
            <person name="Nellist C.F."/>
            <person name="Harrison R.J."/>
        </authorList>
    </citation>
    <scope>NUCLEOTIDE SEQUENCE [LARGE SCALE GENOMIC DNA]</scope>
    <source>
        <strain evidence="17 21">A4</strain>
        <strain evidence="16 22">BC-1</strain>
        <strain evidence="15 25">BC-23</strain>
        <strain evidence="14 20">NOV-27</strain>
        <strain evidence="13 23">NOV-5</strain>
        <strain evidence="18 26">NOV-77</strain>
        <strain evidence="10 19">NOV-9</strain>
        <strain evidence="12 27">ONT-3</strain>
        <strain evidence="11 24">SCRP245</strain>
    </source>
</reference>
<evidence type="ECO:0000313" key="17">
    <source>
        <dbReference type="EMBL" id="KAE9304605.1"/>
    </source>
</evidence>
<evidence type="ECO:0000256" key="4">
    <source>
        <dbReference type="ARBA" id="ARBA00022840"/>
    </source>
</evidence>
<keyword evidence="6 7" id="KW-0505">Motor protein</keyword>
<dbReference type="InterPro" id="IPR036961">
    <property type="entry name" value="Kinesin_motor_dom_sf"/>
</dbReference>
<dbReference type="EMBL" id="QXFY01001073">
    <property type="protein sequence ID" value="KAE9329168.1"/>
    <property type="molecule type" value="Genomic_DNA"/>
</dbReference>
<dbReference type="Proteomes" id="UP000460718">
    <property type="component" value="Unassembled WGS sequence"/>
</dbReference>
<dbReference type="GO" id="GO:0007052">
    <property type="term" value="P:mitotic spindle organization"/>
    <property type="evidence" value="ECO:0007669"/>
    <property type="project" value="TreeGrafter"/>
</dbReference>
<feature type="domain" description="Kinesin motor" evidence="9">
    <location>
        <begin position="80"/>
        <end position="452"/>
    </location>
</feature>
<dbReference type="GO" id="GO:0007018">
    <property type="term" value="P:microtubule-based movement"/>
    <property type="evidence" value="ECO:0007669"/>
    <property type="project" value="InterPro"/>
</dbReference>
<dbReference type="PANTHER" id="PTHR47969:SF15">
    <property type="entry name" value="CHROMOSOME-ASSOCIATED KINESIN KIF4A-RELATED"/>
    <property type="match status" value="1"/>
</dbReference>
<evidence type="ECO:0000313" key="23">
    <source>
        <dbReference type="Proteomes" id="UP000440732"/>
    </source>
</evidence>
<dbReference type="InterPro" id="IPR027640">
    <property type="entry name" value="Kinesin-like_fam"/>
</dbReference>
<dbReference type="GO" id="GO:0005524">
    <property type="term" value="F:ATP binding"/>
    <property type="evidence" value="ECO:0007669"/>
    <property type="project" value="UniProtKB-UniRule"/>
</dbReference>
<dbReference type="Pfam" id="PF00225">
    <property type="entry name" value="Kinesin"/>
    <property type="match status" value="1"/>
</dbReference>
<dbReference type="Proteomes" id="UP000488956">
    <property type="component" value="Unassembled WGS sequence"/>
</dbReference>
<sequence length="650" mass="71010">MKAADPPTASRRVRRLRSPGSVAVPRRLAPGLPPVQRSRTPTDRPSPRRLADRSADLTAIREAGRADVDTDSGRGTPADTVRVVVRCRPMNATERARGDLSLFRFLPKESTTLQVVSLASGSNNPNSGSARELVRSFQFDLCASEELSQGQFFRACGVIPLLESVVEGYLATVFAYGQTGSGKTYSMSGLDELLAGTGPRDERMGVSSSALENSDGLIPRALKHLFALLEQAPVEVKTVVRASYCEIYNEQVFDLLNPGSGALNVRWNARAGFYVQDLLVVRCDSLSDVLAVVDEGHRNRHVASHGMNADSSRSHSLLTVHVDRTETRDSDSGQSHGVTRYGKMSFVDLAGSERLKETRSNNAEETSNINRSLLTLGKVISALAASSSGSNTGAMSGTSHFIPYRDSKLTKLLMDSLGGQSLTLMVACVSPSAVALEDTLSTLNYATRAKNIRNKPAVQVDPIELELSNLRHENHVLRTENDALRLRLQLAGSMSNQATNQLQRPPSLASIPSSSRLLPLVNTSPTSRTVPKSSLSTLSPQFPASQRNQLQALQDDHEKLTQRALATEQQLRQLEAENRALRQSQNQYRQGSQQKPVVSGGKSSPSNEMKQLREQVQQLQQREQELMQALSRRSRGRRDAQESGESARHS</sequence>
<protein>
    <recommendedName>
        <fullName evidence="7">Kinesin-like protein</fullName>
    </recommendedName>
</protein>
<feature type="compositionally biased region" description="Basic and acidic residues" evidence="8">
    <location>
        <begin position="40"/>
        <end position="55"/>
    </location>
</feature>
<evidence type="ECO:0000256" key="2">
    <source>
        <dbReference type="ARBA" id="ARBA00022490"/>
    </source>
</evidence>
<evidence type="ECO:0000313" key="13">
    <source>
        <dbReference type="EMBL" id="KAE9131480.1"/>
    </source>
</evidence>
<evidence type="ECO:0000313" key="22">
    <source>
        <dbReference type="Proteomes" id="UP000440367"/>
    </source>
</evidence>
<feature type="compositionally biased region" description="Low complexity" evidence="8">
    <location>
        <begin position="583"/>
        <end position="594"/>
    </location>
</feature>
<dbReference type="EMBL" id="QXFW01001051">
    <property type="protein sequence ID" value="KAE8997500.1"/>
    <property type="molecule type" value="Genomic_DNA"/>
</dbReference>
<dbReference type="GO" id="GO:0005875">
    <property type="term" value="C:microtubule associated complex"/>
    <property type="evidence" value="ECO:0007669"/>
    <property type="project" value="TreeGrafter"/>
</dbReference>
<dbReference type="EMBL" id="QXGA01001027">
    <property type="protein sequence ID" value="KAE9131480.1"/>
    <property type="molecule type" value="Genomic_DNA"/>
</dbReference>
<comment type="caution">
    <text evidence="10">The sequence shown here is derived from an EMBL/GenBank/DDBJ whole genome shotgun (WGS) entry which is preliminary data.</text>
</comment>
<dbReference type="CDD" id="cd00106">
    <property type="entry name" value="KISc"/>
    <property type="match status" value="1"/>
</dbReference>
<dbReference type="OrthoDB" id="3176171at2759"/>
<evidence type="ECO:0000313" key="11">
    <source>
        <dbReference type="EMBL" id="KAE8997500.1"/>
    </source>
</evidence>
<dbReference type="GO" id="GO:0005874">
    <property type="term" value="C:microtubule"/>
    <property type="evidence" value="ECO:0007669"/>
    <property type="project" value="UniProtKB-KW"/>
</dbReference>
<keyword evidence="7" id="KW-0493">Microtubule</keyword>
<keyword evidence="4 6" id="KW-0067">ATP-binding</keyword>
<dbReference type="Gene3D" id="3.40.850.10">
    <property type="entry name" value="Kinesin motor domain"/>
    <property type="match status" value="1"/>
</dbReference>
<evidence type="ECO:0000256" key="7">
    <source>
        <dbReference type="RuleBase" id="RU000394"/>
    </source>
</evidence>
<accession>A0A6A3ELD9</accession>
<evidence type="ECO:0000256" key="6">
    <source>
        <dbReference type="PROSITE-ProRule" id="PRU00283"/>
    </source>
</evidence>
<feature type="compositionally biased region" description="Basic and acidic residues" evidence="8">
    <location>
        <begin position="637"/>
        <end position="650"/>
    </location>
</feature>
<evidence type="ECO:0000256" key="1">
    <source>
        <dbReference type="ARBA" id="ARBA00004496"/>
    </source>
</evidence>
<dbReference type="InterPro" id="IPR019821">
    <property type="entry name" value="Kinesin_motor_CS"/>
</dbReference>
<dbReference type="SMART" id="SM00129">
    <property type="entry name" value="KISc"/>
    <property type="match status" value="1"/>
</dbReference>
<evidence type="ECO:0000313" key="15">
    <source>
        <dbReference type="EMBL" id="KAE9211571.1"/>
    </source>
</evidence>
<organism evidence="10 19">
    <name type="scientific">Phytophthora fragariae</name>
    <dbReference type="NCBI Taxonomy" id="53985"/>
    <lineage>
        <taxon>Eukaryota</taxon>
        <taxon>Sar</taxon>
        <taxon>Stramenopiles</taxon>
        <taxon>Oomycota</taxon>
        <taxon>Peronosporomycetes</taxon>
        <taxon>Peronosporales</taxon>
        <taxon>Peronosporaceae</taxon>
        <taxon>Phytophthora</taxon>
    </lineage>
</organism>
<comment type="similarity">
    <text evidence="6 7">Belongs to the TRAFAC class myosin-kinesin ATPase superfamily. Kinesin family.</text>
</comment>
<dbReference type="PROSITE" id="PS50067">
    <property type="entry name" value="KINESIN_MOTOR_2"/>
    <property type="match status" value="1"/>
</dbReference>